<dbReference type="EMBL" id="VSSQ01099812">
    <property type="protein sequence ID" value="MPN42225.1"/>
    <property type="molecule type" value="Genomic_DNA"/>
</dbReference>
<sequence>MPADPVFSPAGRQIAFVTAPNLDSKEYPNAEKYKAWTSSFTLWVAHSDGSEARILTPVASDVKQPQWSKDGQYIMYAADNCLWIIDAEGNASHKIAGPFSTSNDQANYYEGNGAWDWFKG</sequence>
<dbReference type="InterPro" id="IPR011042">
    <property type="entry name" value="6-blade_b-propeller_TolB-like"/>
</dbReference>
<proteinExistence type="predicted"/>
<organism evidence="1">
    <name type="scientific">bioreactor metagenome</name>
    <dbReference type="NCBI Taxonomy" id="1076179"/>
    <lineage>
        <taxon>unclassified sequences</taxon>
        <taxon>metagenomes</taxon>
        <taxon>ecological metagenomes</taxon>
    </lineage>
</organism>
<dbReference type="Gene3D" id="2.120.10.30">
    <property type="entry name" value="TolB, C-terminal domain"/>
    <property type="match status" value="1"/>
</dbReference>
<dbReference type="SUPFAM" id="SSF69304">
    <property type="entry name" value="Tricorn protease N-terminal domain"/>
    <property type="match status" value="1"/>
</dbReference>
<comment type="caution">
    <text evidence="1">The sequence shown here is derived from an EMBL/GenBank/DDBJ whole genome shotgun (WGS) entry which is preliminary data.</text>
</comment>
<evidence type="ECO:0000313" key="1">
    <source>
        <dbReference type="EMBL" id="MPN42225.1"/>
    </source>
</evidence>
<name>A0A645HT40_9ZZZZ</name>
<dbReference type="AlphaFoldDB" id="A0A645HT40"/>
<accession>A0A645HT40</accession>
<reference evidence="1" key="1">
    <citation type="submission" date="2019-08" db="EMBL/GenBank/DDBJ databases">
        <authorList>
            <person name="Kucharzyk K."/>
            <person name="Murdoch R.W."/>
            <person name="Higgins S."/>
            <person name="Loffler F."/>
        </authorList>
    </citation>
    <scope>NUCLEOTIDE SEQUENCE</scope>
</reference>
<evidence type="ECO:0008006" key="2">
    <source>
        <dbReference type="Google" id="ProtNLM"/>
    </source>
</evidence>
<protein>
    <recommendedName>
        <fullName evidence="2">Protein TolB</fullName>
    </recommendedName>
</protein>
<gene>
    <name evidence="1" type="ORF">SDC9_189781</name>
</gene>